<sequence>MSLPAALKDISDHPARGSVVDPVDKHAKDADVDRKIRLYGVISALRKGRYPTNKQIDSTLQYVLKHSPVDQAQLSPEGKKIVQDTKDIIETARIIVQQKNADELVQKFLWHTRRVDRRKVDLSALQAQGSQAVDRESIQSEGSEAAEHLRTLLTLILTNSEVRKLLSDFSLIGRDLLARSAAKAAGIISPDEEAMRDIDKAAPSDTFHTSEGRTAGPEETPVLEARLPGTDAKVQQHPREDQPIMQGEDGERMDLSQVRDNGQTFKDEAKQHVAGEGQALREEAADATERARDGDDVALEDKKGGLMDRVRGIRDNLTDKIPQQHKDTAQEHYDRGRKFLSDEYFPEERRDQFIYRGKKAILECQRHDDYQASMRWMLDHIDQYLERGTEATGKGKSGISEFTQDPNLQSGIEELRTILERFADGRSLNIVIDAIDKLADDARRDESLRNWFRQVDAYMRKCLLQPGYILDKSCNNDGNELREHGRRFYDLTYKGHFDDLFDSIGTWFKGMGEDPLNVRFGEDWSRLTRDLLFDKEGSLAFKSELWNDVRKVILPTLVDEIGYIPIPRIEYTDDSWDLVVENLTLSGRNLFPNIVSVEAHNFVKFSPYNAISDESHHRFTLTLGQIQADMRDVAFYFKKKSGLPRLSDSGLADVIMGGEGMKIIVGLASAQKDRSSVFHVEDVYVKVDQVKIAIRDSKHDLLYKTLRPLMTGLVKRQIQKAVSDMIRTGFEYIDGQLVRVRDTMDSAKSTEGDSRTKALQEMFQRNKDGVGSIRSTDSQSQFKVVSNKRDSLLATAGHPAGWINRTAEKEELAEKGTEWRSDAFTIV</sequence>
<dbReference type="EMBL" id="ML208480">
    <property type="protein sequence ID" value="TFK64315.1"/>
    <property type="molecule type" value="Genomic_DNA"/>
</dbReference>
<accession>A0ACD3AEZ9</accession>
<evidence type="ECO:0000313" key="2">
    <source>
        <dbReference type="Proteomes" id="UP000308600"/>
    </source>
</evidence>
<protein>
    <submittedName>
        <fullName evidence="1">Uncharacterized protein</fullName>
    </submittedName>
</protein>
<reference evidence="1 2" key="1">
    <citation type="journal article" date="2019" name="Nat. Ecol. Evol.">
        <title>Megaphylogeny resolves global patterns of mushroom evolution.</title>
        <authorList>
            <person name="Varga T."/>
            <person name="Krizsan K."/>
            <person name="Foldi C."/>
            <person name="Dima B."/>
            <person name="Sanchez-Garcia M."/>
            <person name="Sanchez-Ramirez S."/>
            <person name="Szollosi G.J."/>
            <person name="Szarkandi J.G."/>
            <person name="Papp V."/>
            <person name="Albert L."/>
            <person name="Andreopoulos W."/>
            <person name="Angelini C."/>
            <person name="Antonin V."/>
            <person name="Barry K.W."/>
            <person name="Bougher N.L."/>
            <person name="Buchanan P."/>
            <person name="Buyck B."/>
            <person name="Bense V."/>
            <person name="Catcheside P."/>
            <person name="Chovatia M."/>
            <person name="Cooper J."/>
            <person name="Damon W."/>
            <person name="Desjardin D."/>
            <person name="Finy P."/>
            <person name="Geml J."/>
            <person name="Haridas S."/>
            <person name="Hughes K."/>
            <person name="Justo A."/>
            <person name="Karasinski D."/>
            <person name="Kautmanova I."/>
            <person name="Kiss B."/>
            <person name="Kocsube S."/>
            <person name="Kotiranta H."/>
            <person name="LaButti K.M."/>
            <person name="Lechner B.E."/>
            <person name="Liimatainen K."/>
            <person name="Lipzen A."/>
            <person name="Lukacs Z."/>
            <person name="Mihaltcheva S."/>
            <person name="Morgado L.N."/>
            <person name="Niskanen T."/>
            <person name="Noordeloos M.E."/>
            <person name="Ohm R.A."/>
            <person name="Ortiz-Santana B."/>
            <person name="Ovrebo C."/>
            <person name="Racz N."/>
            <person name="Riley R."/>
            <person name="Savchenko A."/>
            <person name="Shiryaev A."/>
            <person name="Soop K."/>
            <person name="Spirin V."/>
            <person name="Szebenyi C."/>
            <person name="Tomsovsky M."/>
            <person name="Tulloss R.E."/>
            <person name="Uehling J."/>
            <person name="Grigoriev I.V."/>
            <person name="Vagvolgyi C."/>
            <person name="Papp T."/>
            <person name="Martin F.M."/>
            <person name="Miettinen O."/>
            <person name="Hibbett D.S."/>
            <person name="Nagy L.G."/>
        </authorList>
    </citation>
    <scope>NUCLEOTIDE SEQUENCE [LARGE SCALE GENOMIC DNA]</scope>
    <source>
        <strain evidence="1 2">NL-1719</strain>
    </source>
</reference>
<dbReference type="Proteomes" id="UP000308600">
    <property type="component" value="Unassembled WGS sequence"/>
</dbReference>
<evidence type="ECO:0000313" key="1">
    <source>
        <dbReference type="EMBL" id="TFK64315.1"/>
    </source>
</evidence>
<name>A0ACD3AEZ9_9AGAR</name>
<gene>
    <name evidence="1" type="ORF">BDN72DRAFT_846705</name>
</gene>
<organism evidence="1 2">
    <name type="scientific">Pluteus cervinus</name>
    <dbReference type="NCBI Taxonomy" id="181527"/>
    <lineage>
        <taxon>Eukaryota</taxon>
        <taxon>Fungi</taxon>
        <taxon>Dikarya</taxon>
        <taxon>Basidiomycota</taxon>
        <taxon>Agaricomycotina</taxon>
        <taxon>Agaricomycetes</taxon>
        <taxon>Agaricomycetidae</taxon>
        <taxon>Agaricales</taxon>
        <taxon>Pluteineae</taxon>
        <taxon>Pluteaceae</taxon>
        <taxon>Pluteus</taxon>
    </lineage>
</organism>
<keyword evidence="2" id="KW-1185">Reference proteome</keyword>
<proteinExistence type="predicted"/>